<evidence type="ECO:0000256" key="1">
    <source>
        <dbReference type="SAM" id="MobiDB-lite"/>
    </source>
</evidence>
<keyword evidence="3" id="KW-1185">Reference proteome</keyword>
<dbReference type="EMBL" id="JACCHP010000019">
    <property type="protein sequence ID" value="MBH5401179.1"/>
    <property type="molecule type" value="Genomic_DNA"/>
</dbReference>
<sequence>MKATDCSQDQARSALCDAISDDVIEIRAKLRKHQIRPTTSTQVVGKKQLRIPTDLTPEDFDWEKSRPFKPWFLRDVPRHHHGPWQLASVEVSSRSVTEQILPQIGPTMSPSPRGSENQPKRKLRENPKRTAAKKAIDALWPNGVPPAHELPNDLLDRQLNSWLKRQRGFEVSRDTALRAAGRRK</sequence>
<feature type="compositionally biased region" description="Polar residues" evidence="1">
    <location>
        <begin position="102"/>
        <end position="117"/>
    </location>
</feature>
<name>A0ABS0PWH0_9BRAD</name>
<feature type="region of interest" description="Disordered" evidence="1">
    <location>
        <begin position="102"/>
        <end position="148"/>
    </location>
</feature>
<proteinExistence type="predicted"/>
<evidence type="ECO:0000313" key="3">
    <source>
        <dbReference type="Proteomes" id="UP000807370"/>
    </source>
</evidence>
<dbReference type="Proteomes" id="UP000807370">
    <property type="component" value="Unassembled WGS sequence"/>
</dbReference>
<reference evidence="2 3" key="1">
    <citation type="submission" date="2020-07" db="EMBL/GenBank/DDBJ databases">
        <title>Bradyrhizobium diversity isolated from nodules of indigenous legumes of Western Australia.</title>
        <authorList>
            <person name="Klepa M.S."/>
        </authorList>
    </citation>
    <scope>NUCLEOTIDE SEQUENCE [LARGE SCALE GENOMIC DNA]</scope>
    <source>
        <strain evidence="2 3">CNPSo 4010</strain>
    </source>
</reference>
<evidence type="ECO:0000313" key="2">
    <source>
        <dbReference type="EMBL" id="MBH5401179.1"/>
    </source>
</evidence>
<dbReference type="RefSeq" id="WP_197962318.1">
    <property type="nucleotide sequence ID" value="NZ_JACCHP010000019.1"/>
</dbReference>
<protein>
    <submittedName>
        <fullName evidence="2">Uncharacterized protein</fullName>
    </submittedName>
</protein>
<organism evidence="2 3">
    <name type="scientific">Bradyrhizobium agreste</name>
    <dbReference type="NCBI Taxonomy" id="2751811"/>
    <lineage>
        <taxon>Bacteria</taxon>
        <taxon>Pseudomonadati</taxon>
        <taxon>Pseudomonadota</taxon>
        <taxon>Alphaproteobacteria</taxon>
        <taxon>Hyphomicrobiales</taxon>
        <taxon>Nitrobacteraceae</taxon>
        <taxon>Bradyrhizobium</taxon>
    </lineage>
</organism>
<accession>A0ABS0PWH0</accession>
<comment type="caution">
    <text evidence="2">The sequence shown here is derived from an EMBL/GenBank/DDBJ whole genome shotgun (WGS) entry which is preliminary data.</text>
</comment>
<gene>
    <name evidence="2" type="ORF">HZZ13_25840</name>
</gene>